<evidence type="ECO:0000256" key="1">
    <source>
        <dbReference type="SAM" id="MobiDB-lite"/>
    </source>
</evidence>
<dbReference type="InterPro" id="IPR011029">
    <property type="entry name" value="DEATH-like_dom_sf"/>
</dbReference>
<dbReference type="OrthoDB" id="4062651at2759"/>
<evidence type="ECO:0000259" key="2">
    <source>
        <dbReference type="Pfam" id="PF14786"/>
    </source>
</evidence>
<dbReference type="Gene3D" id="1.10.533.10">
    <property type="entry name" value="Death Domain, Fas"/>
    <property type="match status" value="1"/>
</dbReference>
<gene>
    <name evidence="3" type="ORF">HICCMSTLAB_LOCUS5077</name>
</gene>
<dbReference type="AlphaFoldDB" id="A0A8J2H9M4"/>
<organism evidence="3 4">
    <name type="scientific">Cotesia congregata</name>
    <name type="common">Parasitoid wasp</name>
    <name type="synonym">Apanteles congregatus</name>
    <dbReference type="NCBI Taxonomy" id="51543"/>
    <lineage>
        <taxon>Eukaryota</taxon>
        <taxon>Metazoa</taxon>
        <taxon>Ecdysozoa</taxon>
        <taxon>Arthropoda</taxon>
        <taxon>Hexapoda</taxon>
        <taxon>Insecta</taxon>
        <taxon>Pterygota</taxon>
        <taxon>Neoptera</taxon>
        <taxon>Endopterygota</taxon>
        <taxon>Hymenoptera</taxon>
        <taxon>Apocrita</taxon>
        <taxon>Ichneumonoidea</taxon>
        <taxon>Braconidae</taxon>
        <taxon>Microgastrinae</taxon>
        <taxon>Cotesia</taxon>
    </lineage>
</organism>
<protein>
    <submittedName>
        <fullName evidence="3">Tube_Tollpathway_Cc</fullName>
    </submittedName>
</protein>
<keyword evidence="4" id="KW-1185">Reference proteome</keyword>
<comment type="caution">
    <text evidence="3">The sequence shown here is derived from an EMBL/GenBank/DDBJ whole genome shotgun (WGS) entry which is preliminary data.</text>
</comment>
<dbReference type="CDD" id="cd08308">
    <property type="entry name" value="Death_Tube"/>
    <property type="match status" value="1"/>
</dbReference>
<name>A0A8J2H9M4_COTCN</name>
<feature type="compositionally biased region" description="Low complexity" evidence="1">
    <location>
        <begin position="250"/>
        <end position="270"/>
    </location>
</feature>
<accession>A0A8J2H9M4</accession>
<evidence type="ECO:0000313" key="3">
    <source>
        <dbReference type="EMBL" id="CAG5089033.1"/>
    </source>
</evidence>
<dbReference type="InterPro" id="IPR029397">
    <property type="entry name" value="Tube_Death"/>
</dbReference>
<dbReference type="Proteomes" id="UP000786811">
    <property type="component" value="Unassembled WGS sequence"/>
</dbReference>
<reference evidence="3" key="1">
    <citation type="submission" date="2021-04" db="EMBL/GenBank/DDBJ databases">
        <authorList>
            <person name="Chebbi M.A.C M."/>
        </authorList>
    </citation>
    <scope>NUCLEOTIDE SEQUENCE</scope>
</reference>
<evidence type="ECO:0000313" key="4">
    <source>
        <dbReference type="Proteomes" id="UP000786811"/>
    </source>
</evidence>
<proteinExistence type="predicted"/>
<dbReference type="SUPFAM" id="SSF47986">
    <property type="entry name" value="DEATH domain"/>
    <property type="match status" value="1"/>
</dbReference>
<feature type="region of interest" description="Disordered" evidence="1">
    <location>
        <begin position="250"/>
        <end position="274"/>
    </location>
</feature>
<dbReference type="EMBL" id="CAJNRD030001119">
    <property type="protein sequence ID" value="CAG5089033.1"/>
    <property type="molecule type" value="Genomic_DNA"/>
</dbReference>
<feature type="domain" description="Tube Death" evidence="2">
    <location>
        <begin position="58"/>
        <end position="124"/>
    </location>
</feature>
<sequence>MVNAETEIRKLRPKELCALAATLSPDSWKVLMGMIPKDGTQNVPMFTKEHLDIIESTGLKQRRLPAEIFLDEWSTMGRKRPTIGKLINLLIQIELFRAADYLAIGVLNEEPPKRPQNGPAAPIDFFVNFEGTPEMIHITDEVNEYQDVQKENYAAPSINNDNLQLAYEEEKFHAENVSKFPFNSKSDLMKFSSSSFEEKNNCDIKYGEEQEENVLPNFKELNMHNNNQQQSNVSNKGIIKSEKSSDSIISESSDLSTCESSYPSSSSSQSAVNPHNSIFLSDNLPVILKEMNGQDTNCESIQYSYSKESHQNLPLPILEYRG</sequence>
<dbReference type="Pfam" id="PF14786">
    <property type="entry name" value="Death_2"/>
    <property type="match status" value="1"/>
</dbReference>